<dbReference type="OrthoDB" id="2556633at2759"/>
<organism evidence="2 3">
    <name type="scientific">Ustilago trichophora</name>
    <dbReference type="NCBI Taxonomy" id="86804"/>
    <lineage>
        <taxon>Eukaryota</taxon>
        <taxon>Fungi</taxon>
        <taxon>Dikarya</taxon>
        <taxon>Basidiomycota</taxon>
        <taxon>Ustilaginomycotina</taxon>
        <taxon>Ustilaginomycetes</taxon>
        <taxon>Ustilaginales</taxon>
        <taxon>Ustilaginaceae</taxon>
        <taxon>Ustilago</taxon>
    </lineage>
</organism>
<keyword evidence="3" id="KW-1185">Reference proteome</keyword>
<evidence type="ECO:0000256" key="1">
    <source>
        <dbReference type="SAM" id="MobiDB-lite"/>
    </source>
</evidence>
<evidence type="ECO:0000313" key="2">
    <source>
        <dbReference type="EMBL" id="SPO28029.1"/>
    </source>
</evidence>
<dbReference type="EMBL" id="OOIN01000020">
    <property type="protein sequence ID" value="SPO28029.1"/>
    <property type="molecule type" value="Genomic_DNA"/>
</dbReference>
<proteinExistence type="predicted"/>
<accession>A0A5C3EFS9</accession>
<dbReference type="AlphaFoldDB" id="A0A5C3EFS9"/>
<gene>
    <name evidence="2" type="ORF">UTRI_05172</name>
</gene>
<name>A0A5C3EFS9_9BASI</name>
<feature type="compositionally biased region" description="Polar residues" evidence="1">
    <location>
        <begin position="325"/>
        <end position="334"/>
    </location>
</feature>
<evidence type="ECO:0000313" key="3">
    <source>
        <dbReference type="Proteomes" id="UP000324022"/>
    </source>
</evidence>
<feature type="region of interest" description="Disordered" evidence="1">
    <location>
        <begin position="40"/>
        <end position="77"/>
    </location>
</feature>
<feature type="region of interest" description="Disordered" evidence="1">
    <location>
        <begin position="325"/>
        <end position="373"/>
    </location>
</feature>
<dbReference type="Proteomes" id="UP000324022">
    <property type="component" value="Unassembled WGS sequence"/>
</dbReference>
<reference evidence="2 3" key="1">
    <citation type="submission" date="2018-03" db="EMBL/GenBank/DDBJ databases">
        <authorList>
            <person name="Guldener U."/>
        </authorList>
    </citation>
    <scope>NUCLEOTIDE SEQUENCE [LARGE SCALE GENOMIC DNA]</scope>
    <source>
        <strain evidence="2 3">NBRC100155</strain>
    </source>
</reference>
<protein>
    <submittedName>
        <fullName evidence="2">Uncharacterized protein</fullName>
    </submittedName>
</protein>
<feature type="compositionally biased region" description="Low complexity" evidence="1">
    <location>
        <begin position="46"/>
        <end position="77"/>
    </location>
</feature>
<sequence>MSKYKTCRRCKSSLPTTSFVGVRGGSVQTCSDCRAQLRRGSTLTTPNSPHSSSARHNSSRLSSPFSTPSAHSAANPGAVASASSVAALEQRVEQRLDHLGSQVSELLNAFRASRVSPPSPPAPASWPALPTPLQAPPYLSQAHSTAAAPALPSAVQPDTAGELPFLSISRCFAWIPADIVALVERDQLRPEQLVKLRNPESRVSQEPVRSTNLNVEDGQLRVCEESADSRTSTFVKAIPSIAALAQVWLVYVAIRARHTNSWDLNDALLSHLEQLVEFNQLYTWRAVADYHLAVCRLRFGTGAVTEWSHYDPQIAGRVLLPFQKTSQPSSSSNRIEVGPGSRSLPFSHQRPPRQPHTGSGAAPDPCRKFNSGF</sequence>